<dbReference type="InterPro" id="IPR001202">
    <property type="entry name" value="WW_dom"/>
</dbReference>
<dbReference type="Pfam" id="PF22679">
    <property type="entry name" value="T1R_D3-like"/>
    <property type="match status" value="1"/>
</dbReference>
<evidence type="ECO:0008006" key="6">
    <source>
        <dbReference type="Google" id="ProtNLM"/>
    </source>
</evidence>
<dbReference type="Gene3D" id="2.20.70.10">
    <property type="match status" value="1"/>
</dbReference>
<dbReference type="GeneID" id="19941792"/>
<dbReference type="PROSITE" id="PS50020">
    <property type="entry name" value="WW_DOMAIN_2"/>
    <property type="match status" value="1"/>
</dbReference>
<dbReference type="VEuPathDB" id="FungiDB:SDRG_01065"/>
<evidence type="ECO:0000259" key="2">
    <source>
        <dbReference type="PROSITE" id="PS50020"/>
    </source>
</evidence>
<dbReference type="InterPro" id="IPR027417">
    <property type="entry name" value="P-loop_NTPase"/>
</dbReference>
<dbReference type="PROSITE" id="PS51192">
    <property type="entry name" value="HELICASE_ATP_BIND_1"/>
    <property type="match status" value="1"/>
</dbReference>
<dbReference type="SMART" id="SM00456">
    <property type="entry name" value="WW"/>
    <property type="match status" value="1"/>
</dbReference>
<feature type="region of interest" description="Disordered" evidence="1">
    <location>
        <begin position="35"/>
        <end position="60"/>
    </location>
</feature>
<dbReference type="SMART" id="SM00487">
    <property type="entry name" value="DEXDc"/>
    <property type="match status" value="1"/>
</dbReference>
<dbReference type="PANTHER" id="PTHR42927">
    <property type="entry name" value="HELICASE SUPERFAMILY 1 AND 2 DOMAIN-CONTAINING PROTEIN"/>
    <property type="match status" value="1"/>
</dbReference>
<dbReference type="InterPro" id="IPR055180">
    <property type="entry name" value="HsdR_RecA-like_helicase_dom_2"/>
</dbReference>
<dbReference type="AlphaFoldDB" id="T0SA88"/>
<dbReference type="Gene3D" id="3.40.50.300">
    <property type="entry name" value="P-loop containing nucleotide triphosphate hydrolases"/>
    <property type="match status" value="2"/>
</dbReference>
<dbReference type="RefSeq" id="XP_008604798.1">
    <property type="nucleotide sequence ID" value="XM_008606576.1"/>
</dbReference>
<dbReference type="CDD" id="cd00201">
    <property type="entry name" value="WW"/>
    <property type="match status" value="1"/>
</dbReference>
<dbReference type="OMA" id="CMIVVRS"/>
<dbReference type="SUPFAM" id="SSF51045">
    <property type="entry name" value="WW domain"/>
    <property type="match status" value="1"/>
</dbReference>
<dbReference type="Pfam" id="PF18766">
    <property type="entry name" value="SWI2_SNF2"/>
    <property type="match status" value="1"/>
</dbReference>
<dbReference type="OrthoDB" id="2419400at2759"/>
<dbReference type="STRING" id="1156394.T0SA88"/>
<dbReference type="Pfam" id="PF00397">
    <property type="entry name" value="WW"/>
    <property type="match status" value="1"/>
</dbReference>
<dbReference type="SUPFAM" id="SSF52540">
    <property type="entry name" value="P-loop containing nucleoside triphosphate hydrolases"/>
    <property type="match status" value="2"/>
</dbReference>
<accession>T0SA88</accession>
<reference evidence="4 5" key="1">
    <citation type="submission" date="2012-04" db="EMBL/GenBank/DDBJ databases">
        <title>The Genome Sequence of Saprolegnia declina VS20.</title>
        <authorList>
            <consortium name="The Broad Institute Genome Sequencing Platform"/>
            <person name="Russ C."/>
            <person name="Nusbaum C."/>
            <person name="Tyler B."/>
            <person name="van West P."/>
            <person name="Dieguez-Uribeondo J."/>
            <person name="de Bruijn I."/>
            <person name="Tripathy S."/>
            <person name="Jiang R."/>
            <person name="Young S.K."/>
            <person name="Zeng Q."/>
            <person name="Gargeya S."/>
            <person name="Fitzgerald M."/>
            <person name="Haas B."/>
            <person name="Abouelleil A."/>
            <person name="Alvarado L."/>
            <person name="Arachchi H.M."/>
            <person name="Berlin A."/>
            <person name="Chapman S.B."/>
            <person name="Goldberg J."/>
            <person name="Griggs A."/>
            <person name="Gujja S."/>
            <person name="Hansen M."/>
            <person name="Howarth C."/>
            <person name="Imamovic A."/>
            <person name="Larimer J."/>
            <person name="McCowen C."/>
            <person name="Montmayeur A."/>
            <person name="Murphy C."/>
            <person name="Neiman D."/>
            <person name="Pearson M."/>
            <person name="Priest M."/>
            <person name="Roberts A."/>
            <person name="Saif S."/>
            <person name="Shea T."/>
            <person name="Sisk P."/>
            <person name="Sykes S."/>
            <person name="Wortman J."/>
            <person name="Nusbaum C."/>
            <person name="Birren B."/>
        </authorList>
    </citation>
    <scope>NUCLEOTIDE SEQUENCE [LARGE SCALE GENOMIC DNA]</scope>
    <source>
        <strain evidence="4 5">VS20</strain>
    </source>
</reference>
<feature type="domain" description="Helicase ATP-binding" evidence="3">
    <location>
        <begin position="110"/>
        <end position="300"/>
    </location>
</feature>
<dbReference type="InterPro" id="IPR036020">
    <property type="entry name" value="WW_dom_sf"/>
</dbReference>
<feature type="domain" description="WW" evidence="2">
    <location>
        <begin position="8"/>
        <end position="42"/>
    </location>
</feature>
<dbReference type="PROSITE" id="PS01159">
    <property type="entry name" value="WW_DOMAIN_1"/>
    <property type="match status" value="1"/>
</dbReference>
<dbReference type="InParanoid" id="T0SA88"/>
<sequence length="665" mass="73100">MTKRAAEDGLPEGWVLQHSKSKNKPFYVHVATQKTQWHLPTPAKPPKQAKPDKAATKPDPFSLVPPATVAAVTRAFRVGAAQKQRNGSIHVFQPWPHQVRAVAKLVHAVSTASDPGANYLIQHSTGSGKSVTLACLAYQLLYTSDASGHGFHTVIILVDRIKLDQQLGDTVEAFLHQNGMEAIYRAESIEHLSAIVRKSDDQKVIVTTTHKLSQLVNDKVLLARLLHASTASSSATYKHLAILADEAHRSHTSSTRVSIDTVLQALSTDACKTMYVGFSATPSVQALELFGSGVDPRAPFDTHSLTDAIAHKHIVDVLSHTTFLQSPLVSPSIFAKVKSMMQHFVRLKTKVIFGKCLVVVRSRKDVVAYHTAIQSYMAAQGWPTQVYCTFSAFDGLSEKQLNTTCTLSLADVIVVCDKLDTGYNEPGLIAMYIDRPLSRHAHIVQLLSRLNRARDGKARVHIVDYCNHPLTIWAAFAAYAHAKVLYTRKTDRRHWRRSYEMSRLLLLETLPGYLFQGTVYVGEAAPPTPLQVAASVAILDPDVQSQIRFGLKTYVAASQALSTECPLLPVTWVEALKGELDRQGRDKTDVQEESTVAGSDEAAFDIMYDGPLPFDSETLRGRYGYLSALLSGDTKATCQEIRESPKDALDKRIASLRAALQKGVP</sequence>
<gene>
    <name evidence="4" type="ORF">SDRG_01065</name>
</gene>
<evidence type="ECO:0000313" key="5">
    <source>
        <dbReference type="Proteomes" id="UP000030762"/>
    </source>
</evidence>
<dbReference type="EMBL" id="JH767133">
    <property type="protein sequence ID" value="EQC42228.1"/>
    <property type="molecule type" value="Genomic_DNA"/>
</dbReference>
<keyword evidence="5" id="KW-1185">Reference proteome</keyword>
<evidence type="ECO:0000259" key="3">
    <source>
        <dbReference type="PROSITE" id="PS51192"/>
    </source>
</evidence>
<dbReference type="InterPro" id="IPR040980">
    <property type="entry name" value="SWI2_SNF2"/>
</dbReference>
<proteinExistence type="predicted"/>
<evidence type="ECO:0000313" key="4">
    <source>
        <dbReference type="EMBL" id="EQC42228.1"/>
    </source>
</evidence>
<dbReference type="eggNOG" id="ENOG502QSIK">
    <property type="taxonomic scope" value="Eukaryota"/>
</dbReference>
<protein>
    <recommendedName>
        <fullName evidence="6">WW domain-containing protein</fullName>
    </recommendedName>
</protein>
<name>T0SA88_SAPDV</name>
<dbReference type="Proteomes" id="UP000030762">
    <property type="component" value="Unassembled WGS sequence"/>
</dbReference>
<dbReference type="PANTHER" id="PTHR42927:SF1">
    <property type="entry name" value="HELICASE SUPERFAMILY 1 AND 2 DOMAIN-CONTAINING PROTEIN"/>
    <property type="match status" value="1"/>
</dbReference>
<dbReference type="InterPro" id="IPR014001">
    <property type="entry name" value="Helicase_ATP-bd"/>
</dbReference>
<evidence type="ECO:0000256" key="1">
    <source>
        <dbReference type="SAM" id="MobiDB-lite"/>
    </source>
</evidence>
<organism evidence="4 5">
    <name type="scientific">Saprolegnia diclina (strain VS20)</name>
    <dbReference type="NCBI Taxonomy" id="1156394"/>
    <lineage>
        <taxon>Eukaryota</taxon>
        <taxon>Sar</taxon>
        <taxon>Stramenopiles</taxon>
        <taxon>Oomycota</taxon>
        <taxon>Saprolegniomycetes</taxon>
        <taxon>Saprolegniales</taxon>
        <taxon>Saprolegniaceae</taxon>
        <taxon>Saprolegnia</taxon>
    </lineage>
</organism>